<protein>
    <submittedName>
        <fullName evidence="1">Uncharacterized protein</fullName>
    </submittedName>
</protein>
<proteinExistence type="predicted"/>
<evidence type="ECO:0000313" key="1">
    <source>
        <dbReference type="EMBL" id="CAD1829435.1"/>
    </source>
</evidence>
<gene>
    <name evidence="1" type="ORF">CB5_LOCUS12646</name>
</gene>
<dbReference type="AlphaFoldDB" id="A0A6V7PF26"/>
<organism evidence="1">
    <name type="scientific">Ananas comosus var. bracteatus</name>
    <name type="common">red pineapple</name>
    <dbReference type="NCBI Taxonomy" id="296719"/>
    <lineage>
        <taxon>Eukaryota</taxon>
        <taxon>Viridiplantae</taxon>
        <taxon>Streptophyta</taxon>
        <taxon>Embryophyta</taxon>
        <taxon>Tracheophyta</taxon>
        <taxon>Spermatophyta</taxon>
        <taxon>Magnoliopsida</taxon>
        <taxon>Liliopsida</taxon>
        <taxon>Poales</taxon>
        <taxon>Bromeliaceae</taxon>
        <taxon>Bromelioideae</taxon>
        <taxon>Ananas</taxon>
    </lineage>
</organism>
<sequence>MRTLTLACLFSLSCSPSSLHHLPAVRRTHHDRLRPPPAAGIGPSSLSTTIFITTFTFFCPSISLEGRTLLGPRPALPLVLASPPPWAPRLPSSGLRRPSAVVLGTPTAAGCSCTAETRAEPMRARDDPAPLLPPCAAGKRERCLPWVGRTRQPPVPPPTELPVGRIWVELSSSCFGYASLPAAVAASHRRPTRARAPFDCPQPPPVGAPAVRRPPATLGLQRASFADFCIASALSTVVGHTPNREHGLRHVETYQ</sequence>
<reference evidence="1" key="1">
    <citation type="submission" date="2020-07" db="EMBL/GenBank/DDBJ databases">
        <authorList>
            <person name="Lin J."/>
        </authorList>
    </citation>
    <scope>NUCLEOTIDE SEQUENCE</scope>
</reference>
<name>A0A6V7PF26_ANACO</name>
<dbReference type="EMBL" id="LR862147">
    <property type="protein sequence ID" value="CAD1829435.1"/>
    <property type="molecule type" value="Genomic_DNA"/>
</dbReference>
<accession>A0A6V7PF26</accession>